<proteinExistence type="predicted"/>
<accession>B8HRA7</accession>
<dbReference type="PANTHER" id="PTHR36836">
    <property type="entry name" value="COLANIC ACID BIOSYNTHESIS PROTEIN WCAK"/>
    <property type="match status" value="1"/>
</dbReference>
<organism evidence="2">
    <name type="scientific">Cyanothece sp. (strain PCC 7425 / ATCC 29141)</name>
    <dbReference type="NCBI Taxonomy" id="395961"/>
    <lineage>
        <taxon>Bacteria</taxon>
        <taxon>Bacillati</taxon>
        <taxon>Cyanobacteriota</taxon>
        <taxon>Cyanophyceae</taxon>
        <taxon>Gomontiellales</taxon>
        <taxon>Cyanothecaceae</taxon>
        <taxon>Cyanothece</taxon>
    </lineage>
</organism>
<dbReference type="eggNOG" id="COG2327">
    <property type="taxonomic scope" value="Bacteria"/>
</dbReference>
<dbReference type="STRING" id="395961.Cyan7425_1726"/>
<dbReference type="PANTHER" id="PTHR36836:SF1">
    <property type="entry name" value="COLANIC ACID BIOSYNTHESIS PROTEIN WCAK"/>
    <property type="match status" value="1"/>
</dbReference>
<dbReference type="HOGENOM" id="CLU_686833_0_0_3"/>
<evidence type="ECO:0000313" key="2">
    <source>
        <dbReference type="EMBL" id="ACL44095.1"/>
    </source>
</evidence>
<dbReference type="KEGG" id="cyn:Cyan7425_1726"/>
<gene>
    <name evidence="2" type="ordered locus">Cyan7425_1726</name>
</gene>
<feature type="domain" description="Polysaccharide pyruvyl transferase" evidence="1">
    <location>
        <begin position="14"/>
        <end position="356"/>
    </location>
</feature>
<evidence type="ECO:0000259" key="1">
    <source>
        <dbReference type="Pfam" id="PF04230"/>
    </source>
</evidence>
<dbReference type="InterPro" id="IPR007345">
    <property type="entry name" value="Polysacch_pyruvyl_Trfase"/>
</dbReference>
<sequence length="437" mass="49160">MRILVESSDYTLRNLGDVAMMCIGISRIRQLWPEATIQVLTDFPEQLLAFCPNVSPLHSRGREIWFSNNFILGRFTRYLPATFRQRLDNWEKYLRYRFPKITEFILRARLCFSFEKIKSLDEFLQAVSQAHLVVVTGMGGITDAFPTYAYELMEVLYLANQRGAFTAMLGQGIGPLDHLELRLQAQRVLHLVDLIGIREKLFTLPLLISLGVSEDRVFTTGDDAIEMAYDLQAEKLGIGIGINLRSAYVSEGSEVGYSGVTSTMMEQLRRTLQAIGSLYESPMLAIPISHQYGEEDVKTIHYLISEYSNADGGEIIDTPCKVIEQIRNCRVVITGSYHAGVFALSQGIPVVGLARSDYYIQKFLGLADQFGSGCKVILMEADQWTEQLEREFGLLWLTADQVRPSLLAAAVKQIELSHAAYAMLYQLVNQSLSHAKG</sequence>
<protein>
    <recommendedName>
        <fullName evidence="1">Polysaccharide pyruvyl transferase domain-containing protein</fullName>
    </recommendedName>
</protein>
<dbReference type="Pfam" id="PF04230">
    <property type="entry name" value="PS_pyruv_trans"/>
    <property type="match status" value="1"/>
</dbReference>
<dbReference type="EMBL" id="CP001344">
    <property type="protein sequence ID" value="ACL44095.1"/>
    <property type="molecule type" value="Genomic_DNA"/>
</dbReference>
<dbReference type="AlphaFoldDB" id="B8HRA7"/>
<dbReference type="OrthoDB" id="446609at2"/>
<reference evidence="2" key="1">
    <citation type="submission" date="2009-01" db="EMBL/GenBank/DDBJ databases">
        <title>Complete sequence of chromosome Cyanothece sp. PCC 7425.</title>
        <authorList>
            <consortium name="US DOE Joint Genome Institute"/>
            <person name="Lucas S."/>
            <person name="Copeland A."/>
            <person name="Lapidus A."/>
            <person name="Glavina del Rio T."/>
            <person name="Dalin E."/>
            <person name="Tice H."/>
            <person name="Bruce D."/>
            <person name="Goodwin L."/>
            <person name="Pitluck S."/>
            <person name="Sims D."/>
            <person name="Meineke L."/>
            <person name="Brettin T."/>
            <person name="Detter J.C."/>
            <person name="Han C."/>
            <person name="Larimer F."/>
            <person name="Land M."/>
            <person name="Hauser L."/>
            <person name="Kyrpides N."/>
            <person name="Ovchinnikova G."/>
            <person name="Liberton M."/>
            <person name="Stoeckel J."/>
            <person name="Banerjee A."/>
            <person name="Singh A."/>
            <person name="Page L."/>
            <person name="Sato H."/>
            <person name="Zhao L."/>
            <person name="Sherman L."/>
            <person name="Pakrasi H."/>
            <person name="Richardson P."/>
        </authorList>
    </citation>
    <scope>NUCLEOTIDE SEQUENCE</scope>
    <source>
        <strain evidence="2">PCC 7425</strain>
    </source>
</reference>
<name>B8HRA7_CYAP4</name>